<feature type="compositionally biased region" description="Basic and acidic residues" evidence="1">
    <location>
        <begin position="39"/>
        <end position="54"/>
    </location>
</feature>
<feature type="region of interest" description="Disordered" evidence="1">
    <location>
        <begin position="1"/>
        <end position="261"/>
    </location>
</feature>
<feature type="region of interest" description="Disordered" evidence="1">
    <location>
        <begin position="490"/>
        <end position="517"/>
    </location>
</feature>
<keyword evidence="3" id="KW-1185">Reference proteome</keyword>
<proteinExistence type="predicted"/>
<dbReference type="AlphaFoldDB" id="A0A9W6BCD3"/>
<feature type="region of interest" description="Disordered" evidence="1">
    <location>
        <begin position="305"/>
        <end position="333"/>
    </location>
</feature>
<evidence type="ECO:0000313" key="3">
    <source>
        <dbReference type="Proteomes" id="UP001165080"/>
    </source>
</evidence>
<feature type="compositionally biased region" description="Polar residues" evidence="1">
    <location>
        <begin position="247"/>
        <end position="261"/>
    </location>
</feature>
<dbReference type="Proteomes" id="UP001165080">
    <property type="component" value="Unassembled WGS sequence"/>
</dbReference>
<sequence length="623" mass="64290">MSGADDLWDFGEEEDYGPDPLYHPPAEDDADEDLPQRQPTRDDVRDAVDTRMDAVRSGLLPASQKRARRPSSRASSSGGDYGDPGNSAAGDADDAGAGAVGGAFTDGASDGDDDGGDRGSQASAGSCGSGRRGRPKKYTSAEELKEAKRIYQREKRAKEREAKEAAVLSAAAAIPSGRGRGRGRGRGGTGRGRQVATTSVAGAAEAPAPVGPALAVPPLPPRAPLPSGGVVQPAQHPRVSGIRRPAQPSQQLYPAVSQELQQQSMTNQNIIATAVAAALAATREGTGQPPVAVGGIALGGEAAAPADGISPPADRASPGMAAAANPGPTGTRAGTLPSPVPGSFSALLQSSPDTPAPGVEQRTSITFSKDDEVLPNDKDEWKKRIASVTTRYILHPEVLFMVCSLLAEAYEHNGGKMPAQHPRVSGIRRPAQPSQQLYPAVSQELQQQSMTNQNIIATAVAAALAATREGTGQPPVAVGGIALGGEAAAPADGISPPADRASPGMAAAANPGPTGTRAGTLPSPVPGSFSALLQSSTDTPAPGVEQRTSITFSKDDEVLPNDKDEWKKRIASVTTRYILHPEVLFMVCSLLAEAYEHNGGKMRLASREPEEGTAPLLTRIQQR</sequence>
<organism evidence="2 3">
    <name type="scientific">Pleodorina starrii</name>
    <dbReference type="NCBI Taxonomy" id="330485"/>
    <lineage>
        <taxon>Eukaryota</taxon>
        <taxon>Viridiplantae</taxon>
        <taxon>Chlorophyta</taxon>
        <taxon>core chlorophytes</taxon>
        <taxon>Chlorophyceae</taxon>
        <taxon>CS clade</taxon>
        <taxon>Chlamydomonadales</taxon>
        <taxon>Volvocaceae</taxon>
        <taxon>Pleodorina</taxon>
    </lineage>
</organism>
<evidence type="ECO:0000313" key="2">
    <source>
        <dbReference type="EMBL" id="GLC49556.1"/>
    </source>
</evidence>
<name>A0A9W6BCD3_9CHLO</name>
<feature type="compositionally biased region" description="Low complexity" evidence="1">
    <location>
        <begin position="72"/>
        <end position="90"/>
    </location>
</feature>
<feature type="compositionally biased region" description="Pro residues" evidence="1">
    <location>
        <begin position="215"/>
        <end position="224"/>
    </location>
</feature>
<reference evidence="2 3" key="1">
    <citation type="journal article" date="2023" name="Commun. Biol.">
        <title>Reorganization of the ancestral sex-determining regions during the evolution of trioecy in Pleodorina starrii.</title>
        <authorList>
            <person name="Takahashi K."/>
            <person name="Suzuki S."/>
            <person name="Kawai-Toyooka H."/>
            <person name="Yamamoto K."/>
            <person name="Hamaji T."/>
            <person name="Ootsuki R."/>
            <person name="Yamaguchi H."/>
            <person name="Kawachi M."/>
            <person name="Higashiyama T."/>
            <person name="Nozaki H."/>
        </authorList>
    </citation>
    <scope>NUCLEOTIDE SEQUENCE [LARGE SCALE GENOMIC DNA]</scope>
    <source>
        <strain evidence="2 3">NIES-4479</strain>
    </source>
</reference>
<gene>
    <name evidence="2" type="primary">PLESTB000513</name>
    <name evidence="2" type="ORF">PLESTB_000255000</name>
</gene>
<feature type="compositionally biased region" description="Basic and acidic residues" evidence="1">
    <location>
        <begin position="139"/>
        <end position="164"/>
    </location>
</feature>
<evidence type="ECO:0000256" key="1">
    <source>
        <dbReference type="SAM" id="MobiDB-lite"/>
    </source>
</evidence>
<feature type="region of interest" description="Disordered" evidence="1">
    <location>
        <begin position="603"/>
        <end position="623"/>
    </location>
</feature>
<dbReference type="EMBL" id="BRXU01000002">
    <property type="protein sequence ID" value="GLC49556.1"/>
    <property type="molecule type" value="Genomic_DNA"/>
</dbReference>
<feature type="compositionally biased region" description="Acidic residues" evidence="1">
    <location>
        <begin position="1"/>
        <end position="17"/>
    </location>
</feature>
<feature type="compositionally biased region" description="Low complexity" evidence="1">
    <location>
        <begin position="192"/>
        <end position="214"/>
    </location>
</feature>
<protein>
    <submittedName>
        <fullName evidence="2">Uncharacterized protein</fullName>
    </submittedName>
</protein>
<comment type="caution">
    <text evidence="2">The sequence shown here is derived from an EMBL/GenBank/DDBJ whole genome shotgun (WGS) entry which is preliminary data.</text>
</comment>
<accession>A0A9W6BCD3</accession>